<keyword evidence="6 9" id="KW-1133">Transmembrane helix</keyword>
<dbReference type="InterPro" id="IPR007387">
    <property type="entry name" value="TRAP_DctQ"/>
</dbReference>
<feature type="transmembrane region" description="Helical" evidence="9">
    <location>
        <begin position="47"/>
        <end position="69"/>
    </location>
</feature>
<evidence type="ECO:0000256" key="5">
    <source>
        <dbReference type="ARBA" id="ARBA00022692"/>
    </source>
</evidence>
<feature type="domain" description="Tripartite ATP-independent periplasmic transporters DctQ component" evidence="10">
    <location>
        <begin position="28"/>
        <end position="159"/>
    </location>
</feature>
<protein>
    <submittedName>
        <fullName evidence="11">TRAP-type C4-dicarboxylate transporter permease, small subunit DctQ</fullName>
    </submittedName>
</protein>
<keyword evidence="7 9" id="KW-0472">Membrane</keyword>
<evidence type="ECO:0000259" key="10">
    <source>
        <dbReference type="Pfam" id="PF04290"/>
    </source>
</evidence>
<organism evidence="11 12">
    <name type="scientific">Desulfotignum phosphitoxidans DSM 13687</name>
    <dbReference type="NCBI Taxonomy" id="1286635"/>
    <lineage>
        <taxon>Bacteria</taxon>
        <taxon>Pseudomonadati</taxon>
        <taxon>Thermodesulfobacteriota</taxon>
        <taxon>Desulfobacteria</taxon>
        <taxon>Desulfobacterales</taxon>
        <taxon>Desulfobacteraceae</taxon>
        <taxon>Desulfotignum</taxon>
    </lineage>
</organism>
<keyword evidence="2" id="KW-0813">Transport</keyword>
<evidence type="ECO:0000256" key="8">
    <source>
        <dbReference type="ARBA" id="ARBA00038436"/>
    </source>
</evidence>
<evidence type="ECO:0000256" key="7">
    <source>
        <dbReference type="ARBA" id="ARBA00023136"/>
    </source>
</evidence>
<evidence type="ECO:0000256" key="9">
    <source>
        <dbReference type="SAM" id="Phobius"/>
    </source>
</evidence>
<dbReference type="PANTHER" id="PTHR35011">
    <property type="entry name" value="2,3-DIKETO-L-GULONATE TRAP TRANSPORTER SMALL PERMEASE PROTEIN YIAM"/>
    <property type="match status" value="1"/>
</dbReference>
<dbReference type="GO" id="GO:0005886">
    <property type="term" value="C:plasma membrane"/>
    <property type="evidence" value="ECO:0007669"/>
    <property type="project" value="UniProtKB-SubCell"/>
</dbReference>
<dbReference type="RefSeq" id="WP_006964401.1">
    <property type="nucleotide sequence ID" value="NZ_APJX01000001.1"/>
</dbReference>
<dbReference type="OrthoDB" id="5420906at2"/>
<evidence type="ECO:0000256" key="2">
    <source>
        <dbReference type="ARBA" id="ARBA00022448"/>
    </source>
</evidence>
<dbReference type="EMBL" id="APJX01000001">
    <property type="protein sequence ID" value="EMS81638.1"/>
    <property type="molecule type" value="Genomic_DNA"/>
</dbReference>
<keyword evidence="4" id="KW-0997">Cell inner membrane</keyword>
<evidence type="ECO:0000256" key="3">
    <source>
        <dbReference type="ARBA" id="ARBA00022475"/>
    </source>
</evidence>
<feature type="transmembrane region" description="Helical" evidence="9">
    <location>
        <begin position="90"/>
        <end position="112"/>
    </location>
</feature>
<name>S0G2Q6_9BACT</name>
<reference evidence="11 12" key="1">
    <citation type="journal article" date="2013" name="Genome Announc.">
        <title>Draft Genome Sequence of Desulfotignum phosphitoxidans DSM 13687 Strain FiPS-3.</title>
        <authorList>
            <person name="Poehlein A."/>
            <person name="Daniel R."/>
            <person name="Simeonova D.D."/>
        </authorList>
    </citation>
    <scope>NUCLEOTIDE SEQUENCE [LARGE SCALE GENOMIC DNA]</scope>
    <source>
        <strain evidence="11 12">DSM 13687</strain>
    </source>
</reference>
<comment type="subcellular location">
    <subcellularLocation>
        <location evidence="1">Cell inner membrane</location>
        <topology evidence="1">Multi-pass membrane protein</topology>
    </subcellularLocation>
</comment>
<accession>S0G2Q6</accession>
<evidence type="ECO:0000256" key="4">
    <source>
        <dbReference type="ARBA" id="ARBA00022519"/>
    </source>
</evidence>
<evidence type="ECO:0000313" key="12">
    <source>
        <dbReference type="Proteomes" id="UP000014216"/>
    </source>
</evidence>
<keyword evidence="3" id="KW-1003">Cell membrane</keyword>
<comment type="caution">
    <text evidence="11">The sequence shown here is derived from an EMBL/GenBank/DDBJ whole genome shotgun (WGS) entry which is preliminary data.</text>
</comment>
<feature type="transmembrane region" description="Helical" evidence="9">
    <location>
        <begin position="22"/>
        <end position="41"/>
    </location>
</feature>
<keyword evidence="12" id="KW-1185">Reference proteome</keyword>
<dbReference type="InterPro" id="IPR055348">
    <property type="entry name" value="DctQ"/>
</dbReference>
<evidence type="ECO:0000313" key="11">
    <source>
        <dbReference type="EMBL" id="EMS81638.1"/>
    </source>
</evidence>
<dbReference type="AlphaFoldDB" id="S0G2Q6"/>
<sequence>MLEPLYQNLENIVRKQGDVTSFLVYPLLIIVVYEVFMRYVFNAPTTWGFEATTFLYGLHYMFGLSYADVHGAHVKVDIFTSLVSKKSQAVLSIITNLVFFMPVTICLTLWGIKYAYTATKGLEVNPTSWAPPIWPLKILMALCLVFLLIQGIANLLKDINILKQQGRKVLP</sequence>
<feature type="transmembrane region" description="Helical" evidence="9">
    <location>
        <begin position="132"/>
        <end position="156"/>
    </location>
</feature>
<gene>
    <name evidence="11" type="primary">dctQ3</name>
    <name evidence="11" type="ORF">Dpo_1c07790</name>
</gene>
<dbReference type="Pfam" id="PF04290">
    <property type="entry name" value="DctQ"/>
    <property type="match status" value="1"/>
</dbReference>
<evidence type="ECO:0000256" key="6">
    <source>
        <dbReference type="ARBA" id="ARBA00022989"/>
    </source>
</evidence>
<evidence type="ECO:0000256" key="1">
    <source>
        <dbReference type="ARBA" id="ARBA00004429"/>
    </source>
</evidence>
<comment type="similarity">
    <text evidence="8">Belongs to the TRAP transporter small permease family.</text>
</comment>
<keyword evidence="5 9" id="KW-0812">Transmembrane</keyword>
<dbReference type="Proteomes" id="UP000014216">
    <property type="component" value="Unassembled WGS sequence"/>
</dbReference>
<dbReference type="PANTHER" id="PTHR35011:SF4">
    <property type="entry name" value="SLL1102 PROTEIN"/>
    <property type="match status" value="1"/>
</dbReference>
<proteinExistence type="inferred from homology"/>